<comment type="subcellular location">
    <subcellularLocation>
        <location evidence="1">Cell inner membrane</location>
        <topology evidence="1">Multi-pass membrane protein</topology>
    </subcellularLocation>
</comment>
<keyword evidence="8" id="KW-1185">Reference proteome</keyword>
<evidence type="ECO:0000256" key="1">
    <source>
        <dbReference type="ARBA" id="ARBA00004429"/>
    </source>
</evidence>
<feature type="transmembrane region" description="Helical" evidence="6">
    <location>
        <begin position="93"/>
        <end position="115"/>
    </location>
</feature>
<proteinExistence type="predicted"/>
<sequence>MLHRYPKRVPIMMLTLTAILVLYPLWGAALIGDGSEFFLEKLTLMLILGLFAMSLDLLVGVIGLVSLGHALFFGLAGYTLAMASPSYSAASLWWMMPLVMLVSALSALVIGALVLRTRGIFFIMTTLAFGQMLYYLVSDASFTGGSDGLFIMFKPTLAIGDLTLIDLENPLHFFYFVMGVTLLAYLFLHWLIRSYFGQVLDGIHDNEHRMQALGYATYGYKLAAFVISGVLAGVAGMLAAMQYGFANPAQLGWHLSGEVLMMVILGGMGTLFGPLLGAFAYELLHYAFEHLTVYWQLLMGLTIILIVLVLPKGLAGLILDPPRFRLPGAGMKGLFRSGPAALFKARLGPALPHEHDEGRHYE</sequence>
<dbReference type="PANTHER" id="PTHR30482">
    <property type="entry name" value="HIGH-AFFINITY BRANCHED-CHAIN AMINO ACID TRANSPORT SYSTEM PERMEASE"/>
    <property type="match status" value="1"/>
</dbReference>
<keyword evidence="3 6" id="KW-0812">Transmembrane</keyword>
<evidence type="ECO:0000313" key="8">
    <source>
        <dbReference type="Proteomes" id="UP000771797"/>
    </source>
</evidence>
<reference evidence="7 8" key="1">
    <citation type="submission" date="2012-09" db="EMBL/GenBank/DDBJ databases">
        <title>Genome Sequence of alkane-degrading Bacterium Alcanivorax sp. 6-D-6.</title>
        <authorList>
            <person name="Lai Q."/>
            <person name="Shao Z."/>
        </authorList>
    </citation>
    <scope>NUCLEOTIDE SEQUENCE [LARGE SCALE GENOMIC DNA]</scope>
    <source>
        <strain evidence="7 8">6-D-6</strain>
    </source>
</reference>
<dbReference type="PANTHER" id="PTHR30482:SF17">
    <property type="entry name" value="ABC TRANSPORTER ATP-BINDING PROTEIN"/>
    <property type="match status" value="1"/>
</dbReference>
<dbReference type="InterPro" id="IPR043428">
    <property type="entry name" value="LivM-like"/>
</dbReference>
<evidence type="ECO:0000256" key="5">
    <source>
        <dbReference type="ARBA" id="ARBA00023136"/>
    </source>
</evidence>
<feature type="transmembrane region" description="Helical" evidence="6">
    <location>
        <begin position="43"/>
        <end position="65"/>
    </location>
</feature>
<organism evidence="7 8">
    <name type="scientific">Alcanivorax xiamenensis</name>
    <dbReference type="NCBI Taxonomy" id="1177156"/>
    <lineage>
        <taxon>Bacteria</taxon>
        <taxon>Pseudomonadati</taxon>
        <taxon>Pseudomonadota</taxon>
        <taxon>Gammaproteobacteria</taxon>
        <taxon>Oceanospirillales</taxon>
        <taxon>Alcanivoracaceae</taxon>
        <taxon>Alcanivorax</taxon>
    </lineage>
</organism>
<feature type="transmembrane region" description="Helical" evidence="6">
    <location>
        <begin position="218"/>
        <end position="239"/>
    </location>
</feature>
<gene>
    <name evidence="7" type="ORF">A6D6_02550</name>
</gene>
<protein>
    <submittedName>
        <fullName evidence="7">Branched-chain amino acid transport permease</fullName>
    </submittedName>
</protein>
<dbReference type="Pfam" id="PF02653">
    <property type="entry name" value="BPD_transp_2"/>
    <property type="match status" value="1"/>
</dbReference>
<keyword evidence="5 6" id="KW-0472">Membrane</keyword>
<dbReference type="RefSeq" id="WP_133490740.1">
    <property type="nucleotide sequence ID" value="NZ_AQPF01000020.1"/>
</dbReference>
<evidence type="ECO:0000256" key="6">
    <source>
        <dbReference type="SAM" id="Phobius"/>
    </source>
</evidence>
<evidence type="ECO:0000256" key="4">
    <source>
        <dbReference type="ARBA" id="ARBA00022989"/>
    </source>
</evidence>
<evidence type="ECO:0000313" key="7">
    <source>
        <dbReference type="EMBL" id="KAF0805165.1"/>
    </source>
</evidence>
<dbReference type="EMBL" id="AQPF01000020">
    <property type="protein sequence ID" value="KAF0805165.1"/>
    <property type="molecule type" value="Genomic_DNA"/>
</dbReference>
<keyword evidence="2" id="KW-1003">Cell membrane</keyword>
<name>A0ABQ6Y708_9GAMM</name>
<evidence type="ECO:0000256" key="2">
    <source>
        <dbReference type="ARBA" id="ARBA00022475"/>
    </source>
</evidence>
<dbReference type="InterPro" id="IPR001851">
    <property type="entry name" value="ABC_transp_permease"/>
</dbReference>
<accession>A0ABQ6Y708</accession>
<feature type="transmembrane region" description="Helical" evidence="6">
    <location>
        <begin position="174"/>
        <end position="192"/>
    </location>
</feature>
<feature type="transmembrane region" description="Helical" evidence="6">
    <location>
        <begin position="259"/>
        <end position="281"/>
    </location>
</feature>
<feature type="transmembrane region" description="Helical" evidence="6">
    <location>
        <begin position="70"/>
        <end position="87"/>
    </location>
</feature>
<feature type="transmembrane region" description="Helical" evidence="6">
    <location>
        <begin position="120"/>
        <end position="137"/>
    </location>
</feature>
<comment type="caution">
    <text evidence="7">The sequence shown here is derived from an EMBL/GenBank/DDBJ whole genome shotgun (WGS) entry which is preliminary data.</text>
</comment>
<dbReference type="Proteomes" id="UP000771797">
    <property type="component" value="Unassembled WGS sequence"/>
</dbReference>
<keyword evidence="4 6" id="KW-1133">Transmembrane helix</keyword>
<evidence type="ECO:0000256" key="3">
    <source>
        <dbReference type="ARBA" id="ARBA00022692"/>
    </source>
</evidence>
<dbReference type="CDD" id="cd06581">
    <property type="entry name" value="TM_PBP1_LivM_like"/>
    <property type="match status" value="1"/>
</dbReference>
<feature type="transmembrane region" description="Helical" evidence="6">
    <location>
        <begin position="293"/>
        <end position="319"/>
    </location>
</feature>